<dbReference type="EMBL" id="JAPDDP010000002">
    <property type="protein sequence ID" value="MDA0179014.1"/>
    <property type="molecule type" value="Genomic_DNA"/>
</dbReference>
<evidence type="ECO:0000313" key="4">
    <source>
        <dbReference type="Proteomes" id="UP001147653"/>
    </source>
</evidence>
<dbReference type="AlphaFoldDB" id="A0A9X3S5J8"/>
<protein>
    <recommendedName>
        <fullName evidence="5">Carboxypeptidase regulatory-like domain-containing protein</fullName>
    </recommendedName>
</protein>
<accession>A0A9X3S5J8</accession>
<feature type="region of interest" description="Disordered" evidence="1">
    <location>
        <begin position="297"/>
        <end position="327"/>
    </location>
</feature>
<keyword evidence="4" id="KW-1185">Reference proteome</keyword>
<reference evidence="3" key="1">
    <citation type="submission" date="2022-10" db="EMBL/GenBank/DDBJ databases">
        <title>The WGS of Solirubrobacter phytolaccae KCTC 29190.</title>
        <authorList>
            <person name="Jiang Z."/>
        </authorList>
    </citation>
    <scope>NUCLEOTIDE SEQUENCE</scope>
    <source>
        <strain evidence="3">KCTC 29190</strain>
    </source>
</reference>
<organism evidence="3 4">
    <name type="scientific">Solirubrobacter phytolaccae</name>
    <dbReference type="NCBI Taxonomy" id="1404360"/>
    <lineage>
        <taxon>Bacteria</taxon>
        <taxon>Bacillati</taxon>
        <taxon>Actinomycetota</taxon>
        <taxon>Thermoleophilia</taxon>
        <taxon>Solirubrobacterales</taxon>
        <taxon>Solirubrobacteraceae</taxon>
        <taxon>Solirubrobacter</taxon>
    </lineage>
</organism>
<evidence type="ECO:0000256" key="1">
    <source>
        <dbReference type="SAM" id="MobiDB-lite"/>
    </source>
</evidence>
<feature type="compositionally biased region" description="Low complexity" evidence="1">
    <location>
        <begin position="303"/>
        <end position="324"/>
    </location>
</feature>
<feature type="signal peptide" evidence="2">
    <location>
        <begin position="1"/>
        <end position="26"/>
    </location>
</feature>
<keyword evidence="2" id="KW-0732">Signal</keyword>
<feature type="chain" id="PRO_5040908875" description="Carboxypeptidase regulatory-like domain-containing protein" evidence="2">
    <location>
        <begin position="27"/>
        <end position="509"/>
    </location>
</feature>
<sequence length="509" mass="54061">MNVIRLTGATLMAAALWNVSAPAASAGTYVVEACRTKDGPAPTTAWRAVALGDGVPIREPYVLNGCLSGGPMMINDLAFEHPLQVGVQWGFTPPRGTTIEGFRLQRHARQFADAGLYYRVRAGGTEVEVGHPDVSWEFGDYLVSGELVASELRESDVAVEVFCDMECHKEFQITIARAAVTVRDEISPELVGVPSGTLVSGGSLQGVVDVHVGFQDVGGGVATAELTVDGRTRNSTPVGGPKCRAPYVASVPCAAAGQVELRLDTADLAPGHHSVEVELRDVAGNRTTVGPYGVWVRTPTSSATTEEPAPGATSATAAPTPSGTLSITGKRTRRVKFVSTKLAGTLAGTAIAGQRVEVCTRPLRGGSWSAPTVVTTDAKGRFSLSLPRGPSREVRLAYGASVQTVKLIVAAPVRLKVNRRSTRNGRSVRFSGTVPGTDGARTRVELQAWAGKWVPFKTAALRNGRFNASYRFTSTYSKTRYRFRAVIHDDDDFPYAGGTSPEVKVVVRP</sequence>
<evidence type="ECO:0000313" key="3">
    <source>
        <dbReference type="EMBL" id="MDA0179014.1"/>
    </source>
</evidence>
<dbReference type="RefSeq" id="WP_270023281.1">
    <property type="nucleotide sequence ID" value="NZ_JAPDDP010000002.1"/>
</dbReference>
<evidence type="ECO:0008006" key="5">
    <source>
        <dbReference type="Google" id="ProtNLM"/>
    </source>
</evidence>
<comment type="caution">
    <text evidence="3">The sequence shown here is derived from an EMBL/GenBank/DDBJ whole genome shotgun (WGS) entry which is preliminary data.</text>
</comment>
<proteinExistence type="predicted"/>
<evidence type="ECO:0000256" key="2">
    <source>
        <dbReference type="SAM" id="SignalP"/>
    </source>
</evidence>
<name>A0A9X3S5J8_9ACTN</name>
<dbReference type="Proteomes" id="UP001147653">
    <property type="component" value="Unassembled WGS sequence"/>
</dbReference>
<gene>
    <name evidence="3" type="ORF">OJ997_01810</name>
</gene>